<dbReference type="RefSeq" id="WP_091151850.1">
    <property type="nucleotide sequence ID" value="NZ_FNOT01000002.1"/>
</dbReference>
<dbReference type="OrthoDB" id="3264463at2"/>
<evidence type="ECO:0008006" key="3">
    <source>
        <dbReference type="Google" id="ProtNLM"/>
    </source>
</evidence>
<dbReference type="AlphaFoldDB" id="A0A1H3D7U4"/>
<reference evidence="2" key="1">
    <citation type="submission" date="2016-10" db="EMBL/GenBank/DDBJ databases">
        <authorList>
            <person name="Varghese N."/>
            <person name="Submissions S."/>
        </authorList>
    </citation>
    <scope>NUCLEOTIDE SEQUENCE [LARGE SCALE GENOMIC DNA]</scope>
    <source>
        <strain evidence="2">DSM 45422</strain>
    </source>
</reference>
<evidence type="ECO:0000313" key="1">
    <source>
        <dbReference type="EMBL" id="SDX62592.1"/>
    </source>
</evidence>
<sequence length="357" mass="37024">MDDPSRPVVFLSDSADIAAALPHLVGFHPHESVLLVALGGPTGNRVGLTVRADLPPRAACAAVVRALVRSVATVDPAGVVVAVVSEAPDERAPLPGDDALAGLPHRDVVHDAVVALAARDIPVRDTLLVRSGRWWSYDCPEPCCAPGAGAPLPAGVSPLAAASVAGGQVVARDRAALEARIAPLDGPARAAMEAATWRLVDRRAGAARVDADAEARRSWDAVLRAVRRCRPPGSGRLPDRQIAGVLWALADVRVRDRALTLALGDDAPAAELLWTECTRRAPAPLDAAPATLLAVSAWLRGNGAMANVALDRALDSRPTYTLARLLADGLAACLPPAELRAMLASVTADPDEVWAAG</sequence>
<proteinExistence type="predicted"/>
<accession>A0A1H3D7U4</accession>
<protein>
    <recommendedName>
        <fullName evidence="3">DUF4192 domain-containing protein</fullName>
    </recommendedName>
</protein>
<dbReference type="Pfam" id="PF13830">
    <property type="entry name" value="DUF4192"/>
    <property type="match status" value="1"/>
</dbReference>
<organism evidence="1 2">
    <name type="scientific">Geodermatophilus africanus</name>
    <dbReference type="NCBI Taxonomy" id="1137993"/>
    <lineage>
        <taxon>Bacteria</taxon>
        <taxon>Bacillati</taxon>
        <taxon>Actinomycetota</taxon>
        <taxon>Actinomycetes</taxon>
        <taxon>Geodermatophilales</taxon>
        <taxon>Geodermatophilaceae</taxon>
        <taxon>Geodermatophilus</taxon>
    </lineage>
</organism>
<dbReference type="EMBL" id="FNOT01000002">
    <property type="protein sequence ID" value="SDX62592.1"/>
    <property type="molecule type" value="Genomic_DNA"/>
</dbReference>
<gene>
    <name evidence="1" type="ORF">SAMN05660209_00893</name>
</gene>
<dbReference type="Proteomes" id="UP000198921">
    <property type="component" value="Unassembled WGS sequence"/>
</dbReference>
<name>A0A1H3D7U4_9ACTN</name>
<dbReference type="STRING" id="1137993.SAMN05660209_00893"/>
<evidence type="ECO:0000313" key="2">
    <source>
        <dbReference type="Proteomes" id="UP000198921"/>
    </source>
</evidence>
<dbReference type="InterPro" id="IPR025447">
    <property type="entry name" value="DUF4192"/>
</dbReference>
<keyword evidence="2" id="KW-1185">Reference proteome</keyword>